<evidence type="ECO:0000256" key="14">
    <source>
        <dbReference type="ARBA" id="ARBA00060548"/>
    </source>
</evidence>
<dbReference type="UniPathway" id="UPA00262">
    <property type="reaction ID" value="UER00211"/>
</dbReference>
<gene>
    <name evidence="20" type="primary">cysG</name>
    <name evidence="20" type="ORF">GCM10011342_26480</name>
</gene>
<evidence type="ECO:0000256" key="15">
    <source>
        <dbReference type="PIRSR" id="PIRSR036426-1"/>
    </source>
</evidence>
<feature type="domain" description="Tetrapyrrole methylase" evidence="17">
    <location>
        <begin position="217"/>
        <end position="427"/>
    </location>
</feature>
<evidence type="ECO:0000256" key="10">
    <source>
        <dbReference type="ARBA" id="ARBA00023244"/>
    </source>
</evidence>
<evidence type="ECO:0000313" key="21">
    <source>
        <dbReference type="Proteomes" id="UP000613582"/>
    </source>
</evidence>
<evidence type="ECO:0000256" key="2">
    <source>
        <dbReference type="ARBA" id="ARBA00005879"/>
    </source>
</evidence>
<reference evidence="20" key="2">
    <citation type="submission" date="2020-09" db="EMBL/GenBank/DDBJ databases">
        <authorList>
            <person name="Sun Q."/>
            <person name="Zhou Y."/>
        </authorList>
    </citation>
    <scope>NUCLEOTIDE SEQUENCE</scope>
    <source>
        <strain evidence="20">CGMCC 1.12921</strain>
    </source>
</reference>
<dbReference type="PIRSF" id="PIRSF036426">
    <property type="entry name" value="Sirohaem_synth"/>
    <property type="match status" value="1"/>
</dbReference>
<dbReference type="InterPro" id="IPR006366">
    <property type="entry name" value="CobA/CysG_C"/>
</dbReference>
<keyword evidence="5 16" id="KW-0808">Transferase</keyword>
<comment type="catalytic activity">
    <reaction evidence="13">
        <text>precorrin-2 + NAD(+) = sirohydrochlorin + NADH + 2 H(+)</text>
        <dbReference type="Rhea" id="RHEA:15613"/>
        <dbReference type="ChEBI" id="CHEBI:15378"/>
        <dbReference type="ChEBI" id="CHEBI:57540"/>
        <dbReference type="ChEBI" id="CHEBI:57945"/>
        <dbReference type="ChEBI" id="CHEBI:58351"/>
        <dbReference type="ChEBI" id="CHEBI:58827"/>
        <dbReference type="EC" id="1.3.1.76"/>
    </reaction>
</comment>
<dbReference type="InterPro" id="IPR000878">
    <property type="entry name" value="4pyrrol_Mease"/>
</dbReference>
<evidence type="ECO:0000259" key="17">
    <source>
        <dbReference type="Pfam" id="PF00590"/>
    </source>
</evidence>
<dbReference type="Gene3D" id="1.10.8.210">
    <property type="entry name" value="Sirohaem synthase, dimerisation domain"/>
    <property type="match status" value="1"/>
</dbReference>
<comment type="similarity">
    <text evidence="2 16">Belongs to the precorrin methyltransferase family.</text>
</comment>
<accession>A0A8J2V796</accession>
<keyword evidence="11" id="KW-0511">Multifunctional enzyme</keyword>
<organism evidence="20 21">
    <name type="scientific">Aquisalinus flavus</name>
    <dbReference type="NCBI Taxonomy" id="1526572"/>
    <lineage>
        <taxon>Bacteria</taxon>
        <taxon>Pseudomonadati</taxon>
        <taxon>Pseudomonadota</taxon>
        <taxon>Alphaproteobacteria</taxon>
        <taxon>Parvularculales</taxon>
        <taxon>Parvularculaceae</taxon>
        <taxon>Aquisalinus</taxon>
    </lineage>
</organism>
<dbReference type="PANTHER" id="PTHR45790">
    <property type="entry name" value="SIROHEME SYNTHASE-RELATED"/>
    <property type="match status" value="1"/>
</dbReference>
<dbReference type="SUPFAM" id="SSF75615">
    <property type="entry name" value="Siroheme synthase middle domains-like"/>
    <property type="match status" value="1"/>
</dbReference>
<keyword evidence="10" id="KW-0627">Porphyrin biosynthesis</keyword>
<dbReference type="Gene3D" id="3.40.1010.10">
    <property type="entry name" value="Cobalt-precorrin-4 Transmethylase, Domain 1"/>
    <property type="match status" value="1"/>
</dbReference>
<dbReference type="InterPro" id="IPR028281">
    <property type="entry name" value="Sirohaem_synthase_central"/>
</dbReference>
<dbReference type="Proteomes" id="UP000613582">
    <property type="component" value="Unassembled WGS sequence"/>
</dbReference>
<dbReference type="PANTHER" id="PTHR45790:SF1">
    <property type="entry name" value="SIROHEME SYNTHASE"/>
    <property type="match status" value="1"/>
</dbReference>
<comment type="caution">
    <text evidence="20">The sequence shown here is derived from an EMBL/GenBank/DDBJ whole genome shotgun (WGS) entry which is preliminary data.</text>
</comment>
<keyword evidence="6" id="KW-0949">S-adenosyl-L-methionine</keyword>
<dbReference type="CDD" id="cd11642">
    <property type="entry name" value="SUMT"/>
    <property type="match status" value="1"/>
</dbReference>
<dbReference type="InterPro" id="IPR037115">
    <property type="entry name" value="Sirohaem_synt_dimer_dom_sf"/>
</dbReference>
<evidence type="ECO:0000256" key="13">
    <source>
        <dbReference type="ARBA" id="ARBA00047561"/>
    </source>
</evidence>
<dbReference type="PROSITE" id="PS00839">
    <property type="entry name" value="SUMT_1"/>
    <property type="match status" value="1"/>
</dbReference>
<keyword evidence="9" id="KW-0456">Lyase</keyword>
<sequence>MRYFPAFFDIKDKPVLIVGGGELALRKARLLAKAGPRLVFVATEFDDALIAEFGQSAEFLHKTFSAADTDGHAVLVIAATGDAAADEAVAFAAKGAGVPVNVVDRPELCDFVVPSIVERGDLAIGISTGGNAPVLGRQVREKLEALLPQRLGGLVELAGSFRDAVTARVEPALRRRFWENVFSGTIADLFLSGREADARAEMAAQLNRPRDSAEGFVHIVGAGPGDPELLTLKALRILQEADVVLHDALVGDGIMEMIRRDAERIYVGKKKADHSMPQEDIGTLMIRLAREGKRVVRLKGGDPFIFGRGGEELEALKAAGIPAAVVPGITAATGCGAAASVPLTHRDHAQAVTFVTGHAKGDTAPDLNWQALADLGHTIVVYMGVGTAGAISRHLVEAGMDAATPAAIIEKGSLPEQKIIRTRLGSLGEDIAAGGIEGPAVLIIGAVAAAADGRGLVDLAAHRAEPQRLRA</sequence>
<dbReference type="NCBIfam" id="NF007922">
    <property type="entry name" value="PRK10637.1"/>
    <property type="match status" value="1"/>
</dbReference>
<keyword evidence="8" id="KW-0520">NAD</keyword>
<dbReference type="NCBIfam" id="TIGR01469">
    <property type="entry name" value="cobA_cysG_Cterm"/>
    <property type="match status" value="1"/>
</dbReference>
<dbReference type="GO" id="GO:0009236">
    <property type="term" value="P:cobalamin biosynthetic process"/>
    <property type="evidence" value="ECO:0007669"/>
    <property type="project" value="UniProtKB-KW"/>
</dbReference>
<evidence type="ECO:0000256" key="3">
    <source>
        <dbReference type="ARBA" id="ARBA00022573"/>
    </source>
</evidence>
<dbReference type="InterPro" id="IPR014777">
    <property type="entry name" value="4pyrrole_Mease_sub1"/>
</dbReference>
<evidence type="ECO:0000259" key="18">
    <source>
        <dbReference type="Pfam" id="PF10414"/>
    </source>
</evidence>
<evidence type="ECO:0000256" key="12">
    <source>
        <dbReference type="ARBA" id="ARBA00025705"/>
    </source>
</evidence>
<dbReference type="Pfam" id="PF14824">
    <property type="entry name" value="Sirohm_synth_M"/>
    <property type="match status" value="1"/>
</dbReference>
<dbReference type="RefSeq" id="WP_188157959.1">
    <property type="nucleotide sequence ID" value="NZ_BMGH01000001.1"/>
</dbReference>
<dbReference type="InterPro" id="IPR014776">
    <property type="entry name" value="4pyrrole_Mease_sub2"/>
</dbReference>
<dbReference type="PROSITE" id="PS00840">
    <property type="entry name" value="SUMT_2"/>
    <property type="match status" value="1"/>
</dbReference>
<dbReference type="FunFam" id="3.30.950.10:FF:000001">
    <property type="entry name" value="Siroheme synthase"/>
    <property type="match status" value="1"/>
</dbReference>
<comment type="pathway">
    <text evidence="14">Cofactor biosynthesis; adenosylcobalamin biosynthesis; precorrin-2 from uroporphyrinogen III: step 1/1.</text>
</comment>
<evidence type="ECO:0000256" key="7">
    <source>
        <dbReference type="ARBA" id="ARBA00023002"/>
    </source>
</evidence>
<dbReference type="InterPro" id="IPR019478">
    <property type="entry name" value="Sirohaem_synthase_dimer_dom"/>
</dbReference>
<name>A0A8J2V796_9PROT</name>
<proteinExistence type="inferred from homology"/>
<dbReference type="InterPro" id="IPR036291">
    <property type="entry name" value="NAD(P)-bd_dom_sf"/>
</dbReference>
<dbReference type="NCBIfam" id="TIGR01470">
    <property type="entry name" value="cysG_Nterm"/>
    <property type="match status" value="1"/>
</dbReference>
<dbReference type="InterPro" id="IPR012409">
    <property type="entry name" value="Sirohaem_synth"/>
</dbReference>
<feature type="active site" description="Proton acceptor" evidence="15">
    <location>
        <position position="247"/>
    </location>
</feature>
<feature type="domain" description="Siroheme synthase central" evidence="19">
    <location>
        <begin position="119"/>
        <end position="145"/>
    </location>
</feature>
<evidence type="ECO:0000256" key="11">
    <source>
        <dbReference type="ARBA" id="ARBA00023268"/>
    </source>
</evidence>
<dbReference type="GO" id="GO:0032259">
    <property type="term" value="P:methylation"/>
    <property type="evidence" value="ECO:0007669"/>
    <property type="project" value="UniProtKB-KW"/>
</dbReference>
<feature type="domain" description="Sirohaem synthase dimerisation" evidence="18">
    <location>
        <begin position="150"/>
        <end position="206"/>
    </location>
</feature>
<dbReference type="SUPFAM" id="SSF53790">
    <property type="entry name" value="Tetrapyrrole methylase"/>
    <property type="match status" value="1"/>
</dbReference>
<evidence type="ECO:0000256" key="8">
    <source>
        <dbReference type="ARBA" id="ARBA00023027"/>
    </source>
</evidence>
<dbReference type="GO" id="GO:0051287">
    <property type="term" value="F:NAD binding"/>
    <property type="evidence" value="ECO:0007669"/>
    <property type="project" value="InterPro"/>
</dbReference>
<dbReference type="InterPro" id="IPR035996">
    <property type="entry name" value="4pyrrol_Methylase_sf"/>
</dbReference>
<protein>
    <submittedName>
        <fullName evidence="20">Siroheme synthase</fullName>
    </submittedName>
</protein>
<keyword evidence="7" id="KW-0560">Oxidoreductase</keyword>
<dbReference type="EMBL" id="BMGH01000001">
    <property type="protein sequence ID" value="GGD16405.1"/>
    <property type="molecule type" value="Genomic_DNA"/>
</dbReference>
<evidence type="ECO:0000256" key="4">
    <source>
        <dbReference type="ARBA" id="ARBA00022603"/>
    </source>
</evidence>
<dbReference type="SUPFAM" id="SSF51735">
    <property type="entry name" value="NAD(P)-binding Rossmann-fold domains"/>
    <property type="match status" value="1"/>
</dbReference>
<dbReference type="Pfam" id="PF10414">
    <property type="entry name" value="CysG_dimeriser"/>
    <property type="match status" value="1"/>
</dbReference>
<dbReference type="InterPro" id="IPR006367">
    <property type="entry name" value="Sirohaem_synthase_N"/>
</dbReference>
<dbReference type="Pfam" id="PF00590">
    <property type="entry name" value="TP_methylase"/>
    <property type="match status" value="1"/>
</dbReference>
<evidence type="ECO:0000259" key="19">
    <source>
        <dbReference type="Pfam" id="PF14824"/>
    </source>
</evidence>
<dbReference type="Pfam" id="PF13241">
    <property type="entry name" value="NAD_binding_7"/>
    <property type="match status" value="1"/>
</dbReference>
<evidence type="ECO:0000256" key="1">
    <source>
        <dbReference type="ARBA" id="ARBA00005010"/>
    </source>
</evidence>
<keyword evidence="4 16" id="KW-0489">Methyltransferase</keyword>
<dbReference type="NCBIfam" id="NF004790">
    <property type="entry name" value="PRK06136.1"/>
    <property type="match status" value="1"/>
</dbReference>
<evidence type="ECO:0000256" key="16">
    <source>
        <dbReference type="RuleBase" id="RU003960"/>
    </source>
</evidence>
<dbReference type="InterPro" id="IPR003043">
    <property type="entry name" value="Uropor_MeTrfase_CS"/>
</dbReference>
<evidence type="ECO:0000256" key="5">
    <source>
        <dbReference type="ARBA" id="ARBA00022679"/>
    </source>
</evidence>
<feature type="active site" description="Proton donor" evidence="15">
    <location>
        <position position="269"/>
    </location>
</feature>
<evidence type="ECO:0000256" key="9">
    <source>
        <dbReference type="ARBA" id="ARBA00023239"/>
    </source>
</evidence>
<dbReference type="Gene3D" id="3.30.160.110">
    <property type="entry name" value="Siroheme synthase, domain 2"/>
    <property type="match status" value="1"/>
</dbReference>
<dbReference type="InterPro" id="IPR050161">
    <property type="entry name" value="Siro_Cobalamin_biosynth"/>
</dbReference>
<evidence type="ECO:0000256" key="6">
    <source>
        <dbReference type="ARBA" id="ARBA00022691"/>
    </source>
</evidence>
<evidence type="ECO:0000313" key="20">
    <source>
        <dbReference type="EMBL" id="GGD16405.1"/>
    </source>
</evidence>
<dbReference type="Gene3D" id="3.40.50.720">
    <property type="entry name" value="NAD(P)-binding Rossmann-like Domain"/>
    <property type="match status" value="1"/>
</dbReference>
<keyword evidence="3" id="KW-0169">Cobalamin biosynthesis</keyword>
<dbReference type="GO" id="GO:0004851">
    <property type="term" value="F:uroporphyrin-III C-methyltransferase activity"/>
    <property type="evidence" value="ECO:0007669"/>
    <property type="project" value="InterPro"/>
</dbReference>
<keyword evidence="21" id="KW-1185">Reference proteome</keyword>
<comment type="pathway">
    <text evidence="1">Porphyrin-containing compound metabolism; siroheme biosynthesis; sirohydrochlorin from precorrin-2: step 1/1.</text>
</comment>
<dbReference type="GO" id="GO:0051266">
    <property type="term" value="F:sirohydrochlorin ferrochelatase activity"/>
    <property type="evidence" value="ECO:0007669"/>
    <property type="project" value="InterPro"/>
</dbReference>
<dbReference type="FunFam" id="3.40.1010.10:FF:000001">
    <property type="entry name" value="Siroheme synthase"/>
    <property type="match status" value="1"/>
</dbReference>
<dbReference type="Gene3D" id="3.30.950.10">
    <property type="entry name" value="Methyltransferase, Cobalt-precorrin-4 Transmethylase, Domain 2"/>
    <property type="match status" value="1"/>
</dbReference>
<dbReference type="AlphaFoldDB" id="A0A8J2V796"/>
<reference evidence="20" key="1">
    <citation type="journal article" date="2014" name="Int. J. Syst. Evol. Microbiol.">
        <title>Complete genome sequence of Corynebacterium casei LMG S-19264T (=DSM 44701T), isolated from a smear-ripened cheese.</title>
        <authorList>
            <consortium name="US DOE Joint Genome Institute (JGI-PGF)"/>
            <person name="Walter F."/>
            <person name="Albersmeier A."/>
            <person name="Kalinowski J."/>
            <person name="Ruckert C."/>
        </authorList>
    </citation>
    <scope>NUCLEOTIDE SEQUENCE</scope>
    <source>
        <strain evidence="20">CGMCC 1.12921</strain>
    </source>
</reference>
<dbReference type="GO" id="GO:0043115">
    <property type="term" value="F:precorrin-2 dehydrogenase activity"/>
    <property type="evidence" value="ECO:0007669"/>
    <property type="project" value="UniProtKB-EC"/>
</dbReference>
<dbReference type="GO" id="GO:0019354">
    <property type="term" value="P:siroheme biosynthetic process"/>
    <property type="evidence" value="ECO:0007669"/>
    <property type="project" value="UniProtKB-UniPathway"/>
</dbReference>
<comment type="pathway">
    <text evidence="12">Porphyrin-containing compound metabolism; siroheme biosynthesis; precorrin-2 from uroporphyrinogen III: step 1/1.</text>
</comment>